<proteinExistence type="predicted"/>
<dbReference type="Proteomes" id="UP001313282">
    <property type="component" value="Unassembled WGS sequence"/>
</dbReference>
<feature type="region of interest" description="Disordered" evidence="1">
    <location>
        <begin position="1"/>
        <end position="80"/>
    </location>
</feature>
<sequence>MASVDISRRDPPSPPRPPNPPPPSPETKKYTSLPTAQQEPVSRSRQDPPSPPRAPPPSPTNAKTTISRHTTPIAQLCSESPDSFPRLVELTMTLGDVLDLTPIQPSRRESYLYCEDDMSVPGSPPPLDFSTPKPKYSAKRPAEDLKDDEIFGPCLAENTASDYKRRKAIDLGDNIVFLPSDSSNSRTHNRDFFSTLFSSGQLYDTTLLHEHIHGVQSCA</sequence>
<dbReference type="AlphaFoldDB" id="A0AAN8P279"/>
<comment type="caution">
    <text evidence="2">The sequence shown here is derived from an EMBL/GenBank/DDBJ whole genome shotgun (WGS) entry which is preliminary data.</text>
</comment>
<evidence type="ECO:0000313" key="2">
    <source>
        <dbReference type="EMBL" id="KAK6356770.1"/>
    </source>
</evidence>
<accession>A0AAN8P279</accession>
<dbReference type="EMBL" id="JAVHNR010000001">
    <property type="protein sequence ID" value="KAK6356770.1"/>
    <property type="molecule type" value="Genomic_DNA"/>
</dbReference>
<feature type="compositionally biased region" description="Pro residues" evidence="1">
    <location>
        <begin position="12"/>
        <end position="25"/>
    </location>
</feature>
<organism evidence="2 3">
    <name type="scientific">Orbilia javanica</name>
    <dbReference type="NCBI Taxonomy" id="47235"/>
    <lineage>
        <taxon>Eukaryota</taxon>
        <taxon>Fungi</taxon>
        <taxon>Dikarya</taxon>
        <taxon>Ascomycota</taxon>
        <taxon>Pezizomycotina</taxon>
        <taxon>Orbiliomycetes</taxon>
        <taxon>Orbiliales</taxon>
        <taxon>Orbiliaceae</taxon>
        <taxon>Orbilia</taxon>
    </lineage>
</organism>
<reference evidence="2 3" key="1">
    <citation type="submission" date="2019-10" db="EMBL/GenBank/DDBJ databases">
        <authorList>
            <person name="Palmer J.M."/>
        </authorList>
    </citation>
    <scope>NUCLEOTIDE SEQUENCE [LARGE SCALE GENOMIC DNA]</scope>
    <source>
        <strain evidence="2 3">TWF718</strain>
    </source>
</reference>
<gene>
    <name evidence="2" type="ORF">TWF718_001112</name>
</gene>
<evidence type="ECO:0000256" key="1">
    <source>
        <dbReference type="SAM" id="MobiDB-lite"/>
    </source>
</evidence>
<feature type="compositionally biased region" description="Polar residues" evidence="1">
    <location>
        <begin position="30"/>
        <end position="39"/>
    </location>
</feature>
<protein>
    <submittedName>
        <fullName evidence="2">Uncharacterized protein</fullName>
    </submittedName>
</protein>
<feature type="compositionally biased region" description="Pro residues" evidence="1">
    <location>
        <begin position="48"/>
        <end position="59"/>
    </location>
</feature>
<feature type="compositionally biased region" description="Polar residues" evidence="1">
    <location>
        <begin position="60"/>
        <end position="80"/>
    </location>
</feature>
<feature type="compositionally biased region" description="Basic and acidic residues" evidence="1">
    <location>
        <begin position="1"/>
        <end position="11"/>
    </location>
</feature>
<keyword evidence="3" id="KW-1185">Reference proteome</keyword>
<evidence type="ECO:0000313" key="3">
    <source>
        <dbReference type="Proteomes" id="UP001313282"/>
    </source>
</evidence>
<name>A0AAN8P279_9PEZI</name>